<dbReference type="PROSITE" id="PS50215">
    <property type="entry name" value="ADAM_MEPRO"/>
    <property type="match status" value="1"/>
</dbReference>
<feature type="non-terminal residue" evidence="4">
    <location>
        <position position="457"/>
    </location>
</feature>
<dbReference type="AlphaFoldDB" id="A0ABD3Y0D9"/>
<dbReference type="GO" id="GO:0046872">
    <property type="term" value="F:metal ion binding"/>
    <property type="evidence" value="ECO:0007669"/>
    <property type="project" value="UniProtKB-KW"/>
</dbReference>
<dbReference type="PANTHER" id="PTHR11905">
    <property type="entry name" value="ADAM A DISINTEGRIN AND METALLOPROTEASE DOMAIN"/>
    <property type="match status" value="1"/>
</dbReference>
<dbReference type="Pfam" id="PF01421">
    <property type="entry name" value="Reprolysin"/>
    <property type="match status" value="1"/>
</dbReference>
<evidence type="ECO:0000313" key="5">
    <source>
        <dbReference type="Proteomes" id="UP001634394"/>
    </source>
</evidence>
<accession>A0ABD3Y0D9</accession>
<sequence>MKTGVHILGLALVVCLPSAYTHQETVWLKEVATRFHSVKRTLGNPDLPDHFTFQLRRGSDNFALHLRRNYDINPNADIYVLKQTYDGQSIMKQATNLDREDVAYYQDSCNGAYMTVRCVKRLHQQCERVINGNLNIDDTSYHIQPAKTTDKSAYLIPNYMGKRYILMDQTEFQLEASDDTRDAETVRANDVSVEFKNMFRRFTGLDTRSHVRHKDSRHTPKLPDLDGTDRTRQLKQDYYVNVAVLIDSGVYNFQALFPHKYSKVAAVNGTTYVDAYYYLYDLGEWDNKTSASIPATFDHAMLFTRHSITRTGSLRSIRGKSFMNGVCEATERVSIIQIAHYEQAVRTAAHELGHNLGADHDGEGDATACKPEDLFIMTNRRKKLSETLRYIKNIWKFSNCSVESFHKKLKYKECVKTPASVHNIDEWAMFMTKQAGEVFTPDELCYFVYGPGSKFTG</sequence>
<proteinExistence type="predicted"/>
<evidence type="ECO:0000313" key="4">
    <source>
        <dbReference type="EMBL" id="KAL3891939.1"/>
    </source>
</evidence>
<keyword evidence="5" id="KW-1185">Reference proteome</keyword>
<organism evidence="4 5">
    <name type="scientific">Sinanodonta woodiana</name>
    <name type="common">Chinese pond mussel</name>
    <name type="synonym">Anodonta woodiana</name>
    <dbReference type="NCBI Taxonomy" id="1069815"/>
    <lineage>
        <taxon>Eukaryota</taxon>
        <taxon>Metazoa</taxon>
        <taxon>Spiralia</taxon>
        <taxon>Lophotrochozoa</taxon>
        <taxon>Mollusca</taxon>
        <taxon>Bivalvia</taxon>
        <taxon>Autobranchia</taxon>
        <taxon>Heteroconchia</taxon>
        <taxon>Palaeoheterodonta</taxon>
        <taxon>Unionida</taxon>
        <taxon>Unionoidea</taxon>
        <taxon>Unionidae</taxon>
        <taxon>Unioninae</taxon>
        <taxon>Sinanodonta</taxon>
    </lineage>
</organism>
<comment type="caution">
    <text evidence="1">Lacks conserved residue(s) required for the propagation of feature annotation.</text>
</comment>
<feature type="binding site" evidence="1">
    <location>
        <position position="354"/>
    </location>
    <ligand>
        <name>Zn(2+)</name>
        <dbReference type="ChEBI" id="CHEBI:29105"/>
        <note>catalytic</note>
    </ligand>
</feature>
<evidence type="ECO:0000256" key="2">
    <source>
        <dbReference type="SAM" id="SignalP"/>
    </source>
</evidence>
<dbReference type="PANTHER" id="PTHR11905:SF159">
    <property type="entry name" value="ADAM METALLOPROTEASE"/>
    <property type="match status" value="1"/>
</dbReference>
<feature type="signal peptide" evidence="2">
    <location>
        <begin position="1"/>
        <end position="21"/>
    </location>
</feature>
<reference evidence="4 5" key="1">
    <citation type="submission" date="2024-11" db="EMBL/GenBank/DDBJ databases">
        <title>Chromosome-level genome assembly of the freshwater bivalve Anodonta woodiana.</title>
        <authorList>
            <person name="Chen X."/>
        </authorList>
    </citation>
    <scope>NUCLEOTIDE SEQUENCE [LARGE SCALE GENOMIC DNA]</scope>
    <source>
        <strain evidence="4">MN2024</strain>
        <tissue evidence="4">Gills</tissue>
    </source>
</reference>
<evidence type="ECO:0000259" key="3">
    <source>
        <dbReference type="PROSITE" id="PS50215"/>
    </source>
</evidence>
<gene>
    <name evidence="4" type="ORF">ACJMK2_004181</name>
</gene>
<dbReference type="Gene3D" id="3.40.390.10">
    <property type="entry name" value="Collagenase (Catalytic Domain)"/>
    <property type="match status" value="1"/>
</dbReference>
<keyword evidence="1" id="KW-0862">Zinc</keyword>
<feature type="active site" evidence="1">
    <location>
        <position position="351"/>
    </location>
</feature>
<dbReference type="EMBL" id="JBJQND010000001">
    <property type="protein sequence ID" value="KAL3891939.1"/>
    <property type="molecule type" value="Genomic_DNA"/>
</dbReference>
<evidence type="ECO:0000256" key="1">
    <source>
        <dbReference type="PROSITE-ProRule" id="PRU00276"/>
    </source>
</evidence>
<dbReference type="SUPFAM" id="SSF55486">
    <property type="entry name" value="Metalloproteases ('zincins'), catalytic domain"/>
    <property type="match status" value="1"/>
</dbReference>
<feature type="binding site" evidence="1">
    <location>
        <position position="350"/>
    </location>
    <ligand>
        <name>Zn(2+)</name>
        <dbReference type="ChEBI" id="CHEBI:29105"/>
        <note>catalytic</note>
    </ligand>
</feature>
<dbReference type="Proteomes" id="UP001634394">
    <property type="component" value="Unassembled WGS sequence"/>
</dbReference>
<feature type="domain" description="Peptidase M12B" evidence="3">
    <location>
        <begin position="274"/>
        <end position="409"/>
    </location>
</feature>
<feature type="chain" id="PRO_5044744787" description="Peptidase M12B domain-containing protein" evidence="2">
    <location>
        <begin position="22"/>
        <end position="457"/>
    </location>
</feature>
<keyword evidence="1" id="KW-0479">Metal-binding</keyword>
<dbReference type="InterPro" id="IPR001590">
    <property type="entry name" value="Peptidase_M12B"/>
</dbReference>
<protein>
    <recommendedName>
        <fullName evidence="3">Peptidase M12B domain-containing protein</fullName>
    </recommendedName>
</protein>
<feature type="binding site" evidence="1">
    <location>
        <position position="360"/>
    </location>
    <ligand>
        <name>Zn(2+)</name>
        <dbReference type="ChEBI" id="CHEBI:29105"/>
        <note>catalytic</note>
    </ligand>
</feature>
<dbReference type="InterPro" id="IPR024079">
    <property type="entry name" value="MetalloPept_cat_dom_sf"/>
</dbReference>
<keyword evidence="2" id="KW-0732">Signal</keyword>
<name>A0ABD3Y0D9_SINWO</name>
<comment type="caution">
    <text evidence="4">The sequence shown here is derived from an EMBL/GenBank/DDBJ whole genome shotgun (WGS) entry which is preliminary data.</text>
</comment>